<organism evidence="20 21">
    <name type="scientific">Ananas comosus</name>
    <name type="common">Pineapple</name>
    <name type="synonym">Ananas ananas</name>
    <dbReference type="NCBI Taxonomy" id="4615"/>
    <lineage>
        <taxon>Eukaryota</taxon>
        <taxon>Viridiplantae</taxon>
        <taxon>Streptophyta</taxon>
        <taxon>Embryophyta</taxon>
        <taxon>Tracheophyta</taxon>
        <taxon>Spermatophyta</taxon>
        <taxon>Magnoliopsida</taxon>
        <taxon>Liliopsida</taxon>
        <taxon>Poales</taxon>
        <taxon>Bromeliaceae</taxon>
        <taxon>Bromelioideae</taxon>
        <taxon>Ananas</taxon>
    </lineage>
</organism>
<dbReference type="SMART" id="SM00485">
    <property type="entry name" value="XPGN"/>
    <property type="match status" value="1"/>
</dbReference>
<evidence type="ECO:0000256" key="15">
    <source>
        <dbReference type="ARBA" id="ARBA00023242"/>
    </source>
</evidence>
<evidence type="ECO:0000256" key="16">
    <source>
        <dbReference type="ARBA" id="ARBA00060210"/>
    </source>
</evidence>
<feature type="domain" description="XPG N-terminal" evidence="19">
    <location>
        <begin position="1"/>
        <end position="99"/>
    </location>
</feature>
<dbReference type="SMART" id="SM00484">
    <property type="entry name" value="XPGI"/>
    <property type="match status" value="1"/>
</dbReference>
<dbReference type="Pfam" id="PF00752">
    <property type="entry name" value="XPG_N"/>
    <property type="match status" value="1"/>
</dbReference>
<evidence type="ECO:0000256" key="1">
    <source>
        <dbReference type="ARBA" id="ARBA00001946"/>
    </source>
</evidence>
<evidence type="ECO:0000313" key="21">
    <source>
        <dbReference type="RefSeq" id="XP_020086182.1"/>
    </source>
</evidence>
<dbReference type="Gene3D" id="3.40.50.1010">
    <property type="entry name" value="5'-nuclease"/>
    <property type="match status" value="1"/>
</dbReference>
<comment type="function">
    <text evidence="16">Putative 5'-&gt;3' double-stranded DNA exonuclease which may also contain a cryptic 3'-&gt;5' double-stranded DNA exonuclease activity. May be involved in DNA mismatch repair (MMR).</text>
</comment>
<protein>
    <recommendedName>
        <fullName evidence="4">Exonuclease 1</fullName>
    </recommendedName>
</protein>
<dbReference type="OrthoDB" id="26491at2759"/>
<dbReference type="GO" id="GO:0003677">
    <property type="term" value="F:DNA binding"/>
    <property type="evidence" value="ECO:0007669"/>
    <property type="project" value="UniProtKB-KW"/>
</dbReference>
<keyword evidence="5" id="KW-0540">Nuclease</keyword>
<reference evidence="20" key="1">
    <citation type="journal article" date="2015" name="Nat. Genet.">
        <title>The pineapple genome and the evolution of CAM photosynthesis.</title>
        <authorList>
            <person name="Ming R."/>
            <person name="VanBuren R."/>
            <person name="Wai C.M."/>
            <person name="Tang H."/>
            <person name="Schatz M.C."/>
            <person name="Bowers J.E."/>
            <person name="Lyons E."/>
            <person name="Wang M.L."/>
            <person name="Chen J."/>
            <person name="Biggers E."/>
            <person name="Zhang J."/>
            <person name="Huang L."/>
            <person name="Zhang L."/>
            <person name="Miao W."/>
            <person name="Zhang J."/>
            <person name="Ye Z."/>
            <person name="Miao C."/>
            <person name="Lin Z."/>
            <person name="Wang H."/>
            <person name="Zhou H."/>
            <person name="Yim W.C."/>
            <person name="Priest H.D."/>
            <person name="Zheng C."/>
            <person name="Woodhouse M."/>
            <person name="Edger P.P."/>
            <person name="Guyot R."/>
            <person name="Guo H.B."/>
            <person name="Guo H."/>
            <person name="Zheng G."/>
            <person name="Singh R."/>
            <person name="Sharma A."/>
            <person name="Min X."/>
            <person name="Zheng Y."/>
            <person name="Lee H."/>
            <person name="Gurtowski J."/>
            <person name="Sedlazeck F.J."/>
            <person name="Harkess A."/>
            <person name="McKain M.R."/>
            <person name="Liao Z."/>
            <person name="Fang J."/>
            <person name="Liu J."/>
            <person name="Zhang X."/>
            <person name="Zhang Q."/>
            <person name="Hu W."/>
            <person name="Qin Y."/>
            <person name="Wang K."/>
            <person name="Chen L.Y."/>
            <person name="Shirley N."/>
            <person name="Lin Y.R."/>
            <person name="Liu L.Y."/>
            <person name="Hernandez A.G."/>
            <person name="Wright C.L."/>
            <person name="Bulone V."/>
            <person name="Tuskan G.A."/>
            <person name="Heath K."/>
            <person name="Zee F."/>
            <person name="Moore P.H."/>
            <person name="Sunkar R."/>
            <person name="Leebens-Mack J.H."/>
            <person name="Mockler T."/>
            <person name="Bennetzen J.L."/>
            <person name="Freeling M."/>
            <person name="Sankoff D."/>
            <person name="Paterson A.H."/>
            <person name="Zhu X."/>
            <person name="Yang X."/>
            <person name="Smith J.A."/>
            <person name="Cushman J.C."/>
            <person name="Paull R.E."/>
            <person name="Yu Q."/>
        </authorList>
    </citation>
    <scope>NUCLEOTIDE SEQUENCE [LARGE SCALE GENOMIC DNA]</scope>
    <source>
        <strain evidence="20">cv. F153</strain>
    </source>
</reference>
<keyword evidence="20" id="KW-1185">Reference proteome</keyword>
<dbReference type="GO" id="GO:0035312">
    <property type="term" value="F:5'-3' DNA exonuclease activity"/>
    <property type="evidence" value="ECO:0007669"/>
    <property type="project" value="InterPro"/>
</dbReference>
<evidence type="ECO:0000256" key="13">
    <source>
        <dbReference type="ARBA" id="ARBA00023125"/>
    </source>
</evidence>
<feature type="compositionally biased region" description="Polar residues" evidence="17">
    <location>
        <begin position="501"/>
        <end position="512"/>
    </location>
</feature>
<dbReference type="GO" id="GO:0017108">
    <property type="term" value="F:5'-flap endonuclease activity"/>
    <property type="evidence" value="ECO:0007669"/>
    <property type="project" value="TreeGrafter"/>
</dbReference>
<evidence type="ECO:0000256" key="5">
    <source>
        <dbReference type="ARBA" id="ARBA00022722"/>
    </source>
</evidence>
<keyword evidence="7" id="KW-0227">DNA damage</keyword>
<feature type="compositionally biased region" description="Basic and acidic residues" evidence="17">
    <location>
        <begin position="579"/>
        <end position="597"/>
    </location>
</feature>
<comment type="similarity">
    <text evidence="3">Belongs to the XPG/RAD2 endonuclease family. EXO1 subfamily.</text>
</comment>
<dbReference type="GO" id="GO:0005634">
    <property type="term" value="C:nucleus"/>
    <property type="evidence" value="ECO:0007669"/>
    <property type="project" value="UniProtKB-SubCell"/>
</dbReference>
<feature type="region of interest" description="Disordered" evidence="17">
    <location>
        <begin position="578"/>
        <end position="597"/>
    </location>
</feature>
<evidence type="ECO:0000256" key="17">
    <source>
        <dbReference type="SAM" id="MobiDB-lite"/>
    </source>
</evidence>
<dbReference type="SMART" id="SM00279">
    <property type="entry name" value="HhH2"/>
    <property type="match status" value="1"/>
</dbReference>
<evidence type="ECO:0000313" key="20">
    <source>
        <dbReference type="Proteomes" id="UP000515123"/>
    </source>
</evidence>
<evidence type="ECO:0000259" key="18">
    <source>
        <dbReference type="SMART" id="SM00484"/>
    </source>
</evidence>
<dbReference type="AlphaFoldDB" id="A0A6P5ERN7"/>
<gene>
    <name evidence="21" type="primary">LOC109708771</name>
</gene>
<dbReference type="RefSeq" id="XP_020086182.1">
    <property type="nucleotide sequence ID" value="XM_020230593.1"/>
</dbReference>
<keyword evidence="13" id="KW-0238">DNA-binding</keyword>
<keyword evidence="6" id="KW-0479">Metal-binding</keyword>
<dbReference type="InterPro" id="IPR044752">
    <property type="entry name" value="PIN-like_EXO1"/>
</dbReference>
<dbReference type="GO" id="GO:0006281">
    <property type="term" value="P:DNA repair"/>
    <property type="evidence" value="ECO:0007669"/>
    <property type="project" value="UniProtKB-KW"/>
</dbReference>
<feature type="domain" description="XPG-I" evidence="18">
    <location>
        <begin position="142"/>
        <end position="208"/>
    </location>
</feature>
<dbReference type="GO" id="GO:0046872">
    <property type="term" value="F:metal ion binding"/>
    <property type="evidence" value="ECO:0007669"/>
    <property type="project" value="UniProtKB-KW"/>
</dbReference>
<evidence type="ECO:0000256" key="2">
    <source>
        <dbReference type="ARBA" id="ARBA00004123"/>
    </source>
</evidence>
<dbReference type="PANTHER" id="PTHR11081:SF65">
    <property type="entry name" value="DNA DAMAGE-INDUCIBLE PROTEIN DIN7-RELATED"/>
    <property type="match status" value="1"/>
</dbReference>
<evidence type="ECO:0000256" key="10">
    <source>
        <dbReference type="ARBA" id="ARBA00022839"/>
    </source>
</evidence>
<dbReference type="Proteomes" id="UP000515123">
    <property type="component" value="Linkage group 4"/>
</dbReference>
<evidence type="ECO:0000256" key="11">
    <source>
        <dbReference type="ARBA" id="ARBA00022842"/>
    </source>
</evidence>
<dbReference type="CDD" id="cd09857">
    <property type="entry name" value="PIN_EXO1"/>
    <property type="match status" value="1"/>
</dbReference>
<evidence type="ECO:0000256" key="8">
    <source>
        <dbReference type="ARBA" id="ARBA00022769"/>
    </source>
</evidence>
<dbReference type="InterPro" id="IPR036279">
    <property type="entry name" value="5-3_exonuclease_C_sf"/>
</dbReference>
<keyword evidence="11" id="KW-0460">Magnesium</keyword>
<dbReference type="InterPro" id="IPR006085">
    <property type="entry name" value="XPG_DNA_repair_N"/>
</dbReference>
<evidence type="ECO:0000259" key="19">
    <source>
        <dbReference type="SMART" id="SM00485"/>
    </source>
</evidence>
<proteinExistence type="inferred from homology"/>
<comment type="cofactor">
    <cofactor evidence="1">
        <name>Mg(2+)</name>
        <dbReference type="ChEBI" id="CHEBI:18420"/>
    </cofactor>
</comment>
<evidence type="ECO:0000256" key="9">
    <source>
        <dbReference type="ARBA" id="ARBA00022801"/>
    </source>
</evidence>
<dbReference type="PANTHER" id="PTHR11081">
    <property type="entry name" value="FLAP ENDONUCLEASE FAMILY MEMBER"/>
    <property type="match status" value="1"/>
</dbReference>
<keyword evidence="12" id="KW-0267">Excision nuclease</keyword>
<evidence type="ECO:0000256" key="3">
    <source>
        <dbReference type="ARBA" id="ARBA00010563"/>
    </source>
</evidence>
<comment type="subcellular location">
    <subcellularLocation>
        <location evidence="2">Nucleus</location>
    </subcellularLocation>
</comment>
<dbReference type="InterPro" id="IPR029060">
    <property type="entry name" value="PIN-like_dom_sf"/>
</dbReference>
<dbReference type="FunFam" id="3.40.50.1010:FF:000002">
    <property type="entry name" value="Exonuclease 1, putative"/>
    <property type="match status" value="1"/>
</dbReference>
<keyword evidence="14" id="KW-0234">DNA repair</keyword>
<dbReference type="Gene3D" id="1.10.150.20">
    <property type="entry name" value="5' to 3' exonuclease, C-terminal subdomain"/>
    <property type="match status" value="1"/>
</dbReference>
<keyword evidence="8" id="KW-0228">DNA excision</keyword>
<dbReference type="CDD" id="cd09908">
    <property type="entry name" value="H3TH_EXO1"/>
    <property type="match status" value="1"/>
</dbReference>
<keyword evidence="15" id="KW-0539">Nucleus</keyword>
<accession>A0A6P5ERN7</accession>
<feature type="region of interest" description="Disordered" evidence="17">
    <location>
        <begin position="484"/>
        <end position="519"/>
    </location>
</feature>
<evidence type="ECO:0000256" key="14">
    <source>
        <dbReference type="ARBA" id="ARBA00023204"/>
    </source>
</evidence>
<evidence type="ECO:0000256" key="4">
    <source>
        <dbReference type="ARBA" id="ARBA00020324"/>
    </source>
</evidence>
<evidence type="ECO:0000256" key="12">
    <source>
        <dbReference type="ARBA" id="ARBA00022881"/>
    </source>
</evidence>
<feature type="region of interest" description="Disordered" evidence="17">
    <location>
        <begin position="610"/>
        <end position="650"/>
    </location>
</feature>
<dbReference type="SUPFAM" id="SSF88723">
    <property type="entry name" value="PIN domain-like"/>
    <property type="match status" value="1"/>
</dbReference>
<dbReference type="InterPro" id="IPR006086">
    <property type="entry name" value="XPG-I_dom"/>
</dbReference>
<dbReference type="InterPro" id="IPR006084">
    <property type="entry name" value="XPG/Rad2"/>
</dbReference>
<sequence length="687" mass="76482">MGIQGLLPQLRSIMAPIHVKEMRGQSVAVDTYSWLHKGALSCASNLCKSLPTSRHIDYCMHRVNLLRHYGVKPILIFDGGLLPIKIDQETKRARVRKENLERAMEHEAAGNSAAAFECYQKAVDITPSIAFQLIQVLKQEKVDYIVAPYEADAQMTFLSINKLVDAVITEDSDLIPFGCSRIIFKMDKFGQGVEFRSSKLGQNKELDFAGFSKQMVLQMCILSGCDYLQSLPGMGLKRAHALIQKLKSCDKVIKHLRYGGIYVPPLYEENFKKAIQAFQHQRVYDPAKDDIVHLSDIPHDIGEDLDFLGPWLPQDVVKGIAEGYIDPFSKMPFEENVTGTASVVDQNCSAREFSIAGGGKRPSLPVQKNVLTNYFCLASTEARRKFRAPKIMPKQSTTIESSSLSSENEESDSPVSAEDNVTIPSQDLTMEAEISFEGRNHVGPNLDGRVHEFSKPFLASLKAIPNSLTFKGLASLEMRRKFRAPNIMPKESATDEPPLCSSGNEDSDSPGSTKDDVTVPMDTKQDFLLSAGDGAIALPSQDCVSIDLEMEAKFSDERNLLGLNMDGQEHQISKPFLASHKENDSSAKDSKESNEISTDRKVIVRSAYFKHKLSDENDQENPSEGPLKKRENSYVDGDFPMSRDAPMGNIPHRSIIKKRKLGDVRKIPTETRQLKSMQKRSAICVEG</sequence>
<keyword evidence="10" id="KW-0269">Exonuclease</keyword>
<dbReference type="InterPro" id="IPR037315">
    <property type="entry name" value="EXO1_H3TH"/>
</dbReference>
<dbReference type="FunFam" id="1.10.150.20:FF:000011">
    <property type="entry name" value="exonuclease 1"/>
    <property type="match status" value="1"/>
</dbReference>
<dbReference type="PRINTS" id="PR00853">
    <property type="entry name" value="XPGRADSUPER"/>
</dbReference>
<evidence type="ECO:0000256" key="7">
    <source>
        <dbReference type="ARBA" id="ARBA00022763"/>
    </source>
</evidence>
<evidence type="ECO:0000256" key="6">
    <source>
        <dbReference type="ARBA" id="ARBA00022723"/>
    </source>
</evidence>
<keyword evidence="9" id="KW-0378">Hydrolase</keyword>
<dbReference type="SUPFAM" id="SSF47807">
    <property type="entry name" value="5' to 3' exonuclease, C-terminal subdomain"/>
    <property type="match status" value="1"/>
</dbReference>
<dbReference type="Pfam" id="PF00867">
    <property type="entry name" value="XPG_I"/>
    <property type="match status" value="1"/>
</dbReference>
<dbReference type="GeneID" id="109708771"/>
<reference evidence="21" key="2">
    <citation type="submission" date="2025-08" db="UniProtKB">
        <authorList>
            <consortium name="RefSeq"/>
        </authorList>
    </citation>
    <scope>IDENTIFICATION</scope>
    <source>
        <tissue evidence="21">Leaf</tissue>
    </source>
</reference>
<dbReference type="InterPro" id="IPR008918">
    <property type="entry name" value="HhH2"/>
</dbReference>
<name>A0A6P5ERN7_ANACO</name>
<feature type="region of interest" description="Disordered" evidence="17">
    <location>
        <begin position="388"/>
        <end position="422"/>
    </location>
</feature>